<feature type="non-terminal residue" evidence="2">
    <location>
        <position position="95"/>
    </location>
</feature>
<dbReference type="PROSITE" id="PS51318">
    <property type="entry name" value="TAT"/>
    <property type="match status" value="1"/>
</dbReference>
<dbReference type="Gene3D" id="3.40.50.720">
    <property type="entry name" value="NAD(P)-binding Rossmann-like Domain"/>
    <property type="match status" value="1"/>
</dbReference>
<reference evidence="2" key="1">
    <citation type="submission" date="2018-05" db="EMBL/GenBank/DDBJ databases">
        <authorList>
            <person name="Lanie J.A."/>
            <person name="Ng W.-L."/>
            <person name="Kazmierczak K.M."/>
            <person name="Andrzejewski T.M."/>
            <person name="Davidsen T.M."/>
            <person name="Wayne K.J."/>
            <person name="Tettelin H."/>
            <person name="Glass J.I."/>
            <person name="Rusch D."/>
            <person name="Podicherti R."/>
            <person name="Tsui H.-C.T."/>
            <person name="Winkler M.E."/>
        </authorList>
    </citation>
    <scope>NUCLEOTIDE SEQUENCE</scope>
</reference>
<evidence type="ECO:0000313" key="2">
    <source>
        <dbReference type="EMBL" id="SVC39347.1"/>
    </source>
</evidence>
<organism evidence="2">
    <name type="scientific">marine metagenome</name>
    <dbReference type="NCBI Taxonomy" id="408172"/>
    <lineage>
        <taxon>unclassified sequences</taxon>
        <taxon>metagenomes</taxon>
        <taxon>ecological metagenomes</taxon>
    </lineage>
</organism>
<evidence type="ECO:0008006" key="3">
    <source>
        <dbReference type="Google" id="ProtNLM"/>
    </source>
</evidence>
<evidence type="ECO:0000256" key="1">
    <source>
        <dbReference type="ARBA" id="ARBA00023002"/>
    </source>
</evidence>
<dbReference type="InterPro" id="IPR006311">
    <property type="entry name" value="TAT_signal"/>
</dbReference>
<dbReference type="PANTHER" id="PTHR43818:SF11">
    <property type="entry name" value="BCDNA.GH03377"/>
    <property type="match status" value="1"/>
</dbReference>
<dbReference type="AlphaFoldDB" id="A0A382LVI3"/>
<name>A0A382LVI3_9ZZZZ</name>
<dbReference type="SUPFAM" id="SSF51735">
    <property type="entry name" value="NAD(P)-binding Rossmann-fold domains"/>
    <property type="match status" value="1"/>
</dbReference>
<dbReference type="InterPro" id="IPR050463">
    <property type="entry name" value="Gfo/Idh/MocA_oxidrdct_glycsds"/>
</dbReference>
<dbReference type="InterPro" id="IPR036291">
    <property type="entry name" value="NAD(P)-bd_dom_sf"/>
</dbReference>
<dbReference type="PANTHER" id="PTHR43818">
    <property type="entry name" value="BCDNA.GH03377"/>
    <property type="match status" value="1"/>
</dbReference>
<protein>
    <recommendedName>
        <fullName evidence="3">Gfo/Idh/MocA-like oxidoreductase N-terminal domain-containing protein</fullName>
    </recommendedName>
</protein>
<keyword evidence="1" id="KW-0560">Oxidoreductase</keyword>
<accession>A0A382LVI3</accession>
<gene>
    <name evidence="2" type="ORF">METZ01_LOCUS292201</name>
</gene>
<sequence length="95" mass="9873">MKKNPKSDVNRRHFLKSSGKVAAASAVLSQLPIERVAHAAVSDTVSVALVGCGGRGSGAVSQIRNTKGNTKLVAVADVDPKKAKSRVAGYKKQFG</sequence>
<dbReference type="EMBL" id="UINC01088803">
    <property type="protein sequence ID" value="SVC39347.1"/>
    <property type="molecule type" value="Genomic_DNA"/>
</dbReference>
<dbReference type="GO" id="GO:0016491">
    <property type="term" value="F:oxidoreductase activity"/>
    <property type="evidence" value="ECO:0007669"/>
    <property type="project" value="UniProtKB-KW"/>
</dbReference>
<proteinExistence type="predicted"/>